<evidence type="ECO:0000313" key="1">
    <source>
        <dbReference type="EMBL" id="PZC75922.1"/>
    </source>
</evidence>
<organism evidence="1 2">
    <name type="scientific">Helicoverpa armigera</name>
    <name type="common">Cotton bollworm</name>
    <name type="synonym">Heliothis armigera</name>
    <dbReference type="NCBI Taxonomy" id="29058"/>
    <lineage>
        <taxon>Eukaryota</taxon>
        <taxon>Metazoa</taxon>
        <taxon>Ecdysozoa</taxon>
        <taxon>Arthropoda</taxon>
        <taxon>Hexapoda</taxon>
        <taxon>Insecta</taxon>
        <taxon>Pterygota</taxon>
        <taxon>Neoptera</taxon>
        <taxon>Endopterygota</taxon>
        <taxon>Lepidoptera</taxon>
        <taxon>Glossata</taxon>
        <taxon>Ditrysia</taxon>
        <taxon>Noctuoidea</taxon>
        <taxon>Noctuidae</taxon>
        <taxon>Heliothinae</taxon>
        <taxon>Helicoverpa</taxon>
    </lineage>
</organism>
<dbReference type="Proteomes" id="UP000249218">
    <property type="component" value="Unassembled WGS sequence"/>
</dbReference>
<keyword evidence="2" id="KW-1185">Reference proteome</keyword>
<dbReference type="AlphaFoldDB" id="A0A2W1BLG3"/>
<reference evidence="1 2" key="1">
    <citation type="journal article" date="2017" name="BMC Biol.">
        <title>Genomic innovations, transcriptional plasticity and gene loss underlying the evolution and divergence of two highly polyphagous and invasive Helicoverpa pest species.</title>
        <authorList>
            <person name="Pearce S.L."/>
            <person name="Clarke D.F."/>
            <person name="East P.D."/>
            <person name="Elfekih S."/>
            <person name="Gordon K.H."/>
            <person name="Jermiin L.S."/>
            <person name="McGaughran A."/>
            <person name="Oakeshott J.G."/>
            <person name="Papanikolaou A."/>
            <person name="Perera O.P."/>
            <person name="Rane R.V."/>
            <person name="Richards S."/>
            <person name="Tay W.T."/>
            <person name="Walsh T.K."/>
            <person name="Anderson A."/>
            <person name="Anderson C.J."/>
            <person name="Asgari S."/>
            <person name="Board P.G."/>
            <person name="Bretschneider A."/>
            <person name="Campbell P.M."/>
            <person name="Chertemps T."/>
            <person name="Christeller J.T."/>
            <person name="Coppin C.W."/>
            <person name="Downes S.J."/>
            <person name="Duan G."/>
            <person name="Farnsworth C.A."/>
            <person name="Good R.T."/>
            <person name="Han L.B."/>
            <person name="Han Y.C."/>
            <person name="Hatje K."/>
            <person name="Horne I."/>
            <person name="Huang Y.P."/>
            <person name="Hughes D.S."/>
            <person name="Jacquin-Joly E."/>
            <person name="James W."/>
            <person name="Jhangiani S."/>
            <person name="Kollmar M."/>
            <person name="Kuwar S.S."/>
            <person name="Li S."/>
            <person name="Liu N.Y."/>
            <person name="Maibeche M.T."/>
            <person name="Miller J.R."/>
            <person name="Montagne N."/>
            <person name="Perry T."/>
            <person name="Qu J."/>
            <person name="Song S.V."/>
            <person name="Sutton G.G."/>
            <person name="Vogel H."/>
            <person name="Walenz B.P."/>
            <person name="Xu W."/>
            <person name="Zhang H.J."/>
            <person name="Zou Z."/>
            <person name="Batterham P."/>
            <person name="Edwards O.R."/>
            <person name="Feyereisen R."/>
            <person name="Gibbs R.A."/>
            <person name="Heckel D.G."/>
            <person name="McGrath A."/>
            <person name="Robin C."/>
            <person name="Scherer S.E."/>
            <person name="Worley K.C."/>
            <person name="Wu Y.D."/>
        </authorList>
    </citation>
    <scope>NUCLEOTIDE SEQUENCE [LARGE SCALE GENOMIC DNA]</scope>
    <source>
        <strain evidence="1">Harm_GR_Male_#8</strain>
        <tissue evidence="1">Whole organism</tissue>
    </source>
</reference>
<name>A0A2W1BLG3_HELAM</name>
<gene>
    <name evidence="1" type="primary">HaOG205315</name>
    <name evidence="1" type="ORF">B5X24_HaOG205315</name>
</gene>
<dbReference type="EMBL" id="KZ149976">
    <property type="protein sequence ID" value="PZC75922.1"/>
    <property type="molecule type" value="Genomic_DNA"/>
</dbReference>
<protein>
    <submittedName>
        <fullName evidence="1">Uncharacterized protein</fullName>
    </submittedName>
</protein>
<dbReference type="OrthoDB" id="10021571at2759"/>
<accession>A0A2W1BLG3</accession>
<proteinExistence type="predicted"/>
<sequence>MVDDPPKRPGFAKWRQVLCETETFCCSVRNRLRTNLKEKAFKHAGIPVRKVSRTDTSSQPAPHVAPAPLRDLFGQTVLRLDAEVTLNMLNASEAEEADGLSTEIKLEFDSAYDEAAI</sequence>
<evidence type="ECO:0000313" key="2">
    <source>
        <dbReference type="Proteomes" id="UP000249218"/>
    </source>
</evidence>